<feature type="domain" description="Tyr recombinase" evidence="2">
    <location>
        <begin position="1"/>
        <end position="42"/>
    </location>
</feature>
<gene>
    <name evidence="3" type="ORF">COW80_03405</name>
</gene>
<accession>A0A2H0E1R4</accession>
<dbReference type="InterPro" id="IPR013762">
    <property type="entry name" value="Integrase-like_cat_sf"/>
</dbReference>
<dbReference type="SUPFAM" id="SSF56349">
    <property type="entry name" value="DNA breaking-rejoining enzymes"/>
    <property type="match status" value="1"/>
</dbReference>
<dbReference type="AlphaFoldDB" id="A0A2H0E1R4"/>
<dbReference type="GO" id="GO:0015074">
    <property type="term" value="P:DNA integration"/>
    <property type="evidence" value="ECO:0007669"/>
    <property type="project" value="InterPro"/>
</dbReference>
<comment type="caution">
    <text evidence="3">The sequence shown here is derived from an EMBL/GenBank/DDBJ whole genome shotgun (WGS) entry which is preliminary data.</text>
</comment>
<evidence type="ECO:0000259" key="2">
    <source>
        <dbReference type="PROSITE" id="PS51898"/>
    </source>
</evidence>
<dbReference type="GO" id="GO:0003677">
    <property type="term" value="F:DNA binding"/>
    <property type="evidence" value="ECO:0007669"/>
    <property type="project" value="InterPro"/>
</dbReference>
<evidence type="ECO:0000313" key="3">
    <source>
        <dbReference type="EMBL" id="PIP87879.1"/>
    </source>
</evidence>
<name>A0A2H0E1R4_9BACT</name>
<dbReference type="PROSITE" id="PS51898">
    <property type="entry name" value="TYR_RECOMBINASE"/>
    <property type="match status" value="1"/>
</dbReference>
<protein>
    <recommendedName>
        <fullName evidence="2">Tyr recombinase domain-containing protein</fullName>
    </recommendedName>
</protein>
<dbReference type="InterPro" id="IPR011010">
    <property type="entry name" value="DNA_brk_join_enz"/>
</dbReference>
<proteinExistence type="predicted"/>
<dbReference type="EMBL" id="PCTU01000086">
    <property type="protein sequence ID" value="PIP87879.1"/>
    <property type="molecule type" value="Genomic_DNA"/>
</dbReference>
<reference evidence="3 4" key="1">
    <citation type="submission" date="2017-09" db="EMBL/GenBank/DDBJ databases">
        <title>Depth-based differentiation of microbial function through sediment-hosted aquifers and enrichment of novel symbionts in the deep terrestrial subsurface.</title>
        <authorList>
            <person name="Probst A.J."/>
            <person name="Ladd B."/>
            <person name="Jarett J.K."/>
            <person name="Geller-Mcgrath D.E."/>
            <person name="Sieber C.M."/>
            <person name="Emerson J.B."/>
            <person name="Anantharaman K."/>
            <person name="Thomas B.C."/>
            <person name="Malmstrom R."/>
            <person name="Stieglmeier M."/>
            <person name="Klingl A."/>
            <person name="Woyke T."/>
            <person name="Ryan C.M."/>
            <person name="Banfield J.F."/>
        </authorList>
    </citation>
    <scope>NUCLEOTIDE SEQUENCE [LARGE SCALE GENOMIC DNA]</scope>
    <source>
        <strain evidence="3">CG22_combo_CG10-13_8_21_14_all_01_47_9</strain>
    </source>
</reference>
<dbReference type="Gene3D" id="1.10.443.10">
    <property type="entry name" value="Intergrase catalytic core"/>
    <property type="match status" value="1"/>
</dbReference>
<dbReference type="GO" id="GO:0006310">
    <property type="term" value="P:DNA recombination"/>
    <property type="evidence" value="ECO:0007669"/>
    <property type="project" value="UniProtKB-KW"/>
</dbReference>
<sequence>MDRLAKIRKMTTFHSLRHSFATHLLENGKVTNPALRKIRSPL</sequence>
<keyword evidence="1" id="KW-0233">DNA recombination</keyword>
<dbReference type="InterPro" id="IPR002104">
    <property type="entry name" value="Integrase_catalytic"/>
</dbReference>
<evidence type="ECO:0000256" key="1">
    <source>
        <dbReference type="ARBA" id="ARBA00023172"/>
    </source>
</evidence>
<organism evidence="3 4">
    <name type="scientific">Candidatus Beckwithbacteria bacterium CG22_combo_CG10-13_8_21_14_all_01_47_9</name>
    <dbReference type="NCBI Taxonomy" id="1974496"/>
    <lineage>
        <taxon>Bacteria</taxon>
        <taxon>Candidatus Beckwithiibacteriota</taxon>
    </lineage>
</organism>
<dbReference type="Proteomes" id="UP000229981">
    <property type="component" value="Unassembled WGS sequence"/>
</dbReference>
<evidence type="ECO:0000313" key="4">
    <source>
        <dbReference type="Proteomes" id="UP000229981"/>
    </source>
</evidence>